<evidence type="ECO:0000313" key="3">
    <source>
        <dbReference type="Proteomes" id="UP000274139"/>
    </source>
</evidence>
<name>A0A454JLY5_9NEIS</name>
<accession>A0A454JLY5</accession>
<dbReference type="CDD" id="cd06661">
    <property type="entry name" value="GGCT_like"/>
    <property type="match status" value="1"/>
</dbReference>
<reference evidence="2 3" key="1">
    <citation type="submission" date="2018-10" db="EMBL/GenBank/DDBJ databases">
        <title>Draft genome sequence of Aquitalea MWU14-2217 isolated from a wild cranberry bog in Provincetown, Massachusetts.</title>
        <authorList>
            <person name="Ebadzadsahrai G."/>
            <person name="Soby S."/>
        </authorList>
    </citation>
    <scope>NUCLEOTIDE SEQUENCE [LARGE SCALE GENOMIC DNA]</scope>
    <source>
        <strain evidence="2 3">MWU14-2217</strain>
    </source>
</reference>
<dbReference type="Pfam" id="PF06094">
    <property type="entry name" value="GGACT"/>
    <property type="match status" value="1"/>
</dbReference>
<evidence type="ECO:0000313" key="2">
    <source>
        <dbReference type="EMBL" id="RMD00902.1"/>
    </source>
</evidence>
<organism evidence="2 3">
    <name type="scientific">Aquitalea palustris</name>
    <dbReference type="NCBI Taxonomy" id="2480983"/>
    <lineage>
        <taxon>Bacteria</taxon>
        <taxon>Pseudomonadati</taxon>
        <taxon>Pseudomonadota</taxon>
        <taxon>Betaproteobacteria</taxon>
        <taxon>Neisseriales</taxon>
        <taxon>Chromobacteriaceae</taxon>
        <taxon>Aquitalea</taxon>
    </lineage>
</organism>
<keyword evidence="3" id="KW-1185">Reference proteome</keyword>
<dbReference type="SUPFAM" id="SSF110857">
    <property type="entry name" value="Gamma-glutamyl cyclotransferase-like"/>
    <property type="match status" value="1"/>
</dbReference>
<dbReference type="AlphaFoldDB" id="A0A454JLY5"/>
<protein>
    <submittedName>
        <fullName evidence="2">Gamma-glutamylcyclotransferase</fullName>
    </submittedName>
</protein>
<evidence type="ECO:0000259" key="1">
    <source>
        <dbReference type="Pfam" id="PF06094"/>
    </source>
</evidence>
<keyword evidence="2" id="KW-0808">Transferase</keyword>
<sequence length="123" mass="13373">MCDTSQAYDQLLFSYGTLQLPAVQLATFGRLLAGSADQLPGFRLDMLEITDPQVLATSGQRHHPIVSHSGLAQDQVAGLALQVSLQELQQADGYEVADYQRQLLPLASGRMAWVYVAVADGQR</sequence>
<dbReference type="InterPro" id="IPR013024">
    <property type="entry name" value="GGCT-like"/>
</dbReference>
<dbReference type="Gene3D" id="3.10.490.10">
    <property type="entry name" value="Gamma-glutamyl cyclotransferase-like"/>
    <property type="match status" value="1"/>
</dbReference>
<proteinExistence type="predicted"/>
<dbReference type="InterPro" id="IPR036568">
    <property type="entry name" value="GGCT-like_sf"/>
</dbReference>
<dbReference type="OrthoDB" id="9798388at2"/>
<dbReference type="RefSeq" id="WP_103523599.1">
    <property type="nucleotide sequence ID" value="NZ_JAIZDC010000003.1"/>
</dbReference>
<dbReference type="InterPro" id="IPR009288">
    <property type="entry name" value="AIG2-like_dom"/>
</dbReference>
<feature type="domain" description="Gamma-glutamylcyclotransferase AIG2-like" evidence="1">
    <location>
        <begin position="12"/>
        <end position="117"/>
    </location>
</feature>
<dbReference type="Proteomes" id="UP000274139">
    <property type="component" value="Unassembled WGS sequence"/>
</dbReference>
<dbReference type="GO" id="GO:0016740">
    <property type="term" value="F:transferase activity"/>
    <property type="evidence" value="ECO:0007669"/>
    <property type="project" value="UniProtKB-KW"/>
</dbReference>
<dbReference type="EMBL" id="RFAR01000012">
    <property type="protein sequence ID" value="RMD00902.1"/>
    <property type="molecule type" value="Genomic_DNA"/>
</dbReference>
<gene>
    <name evidence="2" type="ORF">EAY64_04540</name>
</gene>
<comment type="caution">
    <text evidence="2">The sequence shown here is derived from an EMBL/GenBank/DDBJ whole genome shotgun (WGS) entry which is preliminary data.</text>
</comment>